<evidence type="ECO:0000256" key="4">
    <source>
        <dbReference type="ARBA" id="ARBA00022722"/>
    </source>
</evidence>
<dbReference type="Pfam" id="PF00149">
    <property type="entry name" value="Metallophos"/>
    <property type="match status" value="1"/>
</dbReference>
<reference evidence="10 11" key="1">
    <citation type="submission" date="2020-08" db="EMBL/GenBank/DDBJ databases">
        <title>Genomic Encyclopedia of Type Strains, Phase IV (KMG-IV): sequencing the most valuable type-strain genomes for metagenomic binning, comparative biology and taxonomic classification.</title>
        <authorList>
            <person name="Goeker M."/>
        </authorList>
    </citation>
    <scope>NUCLEOTIDE SEQUENCE [LARGE SCALE GENOMIC DNA]</scope>
    <source>
        <strain evidence="10 11">DSM 105074</strain>
    </source>
</reference>
<keyword evidence="7" id="KW-0255">Endonuclease</keyword>
<evidence type="ECO:0000259" key="9">
    <source>
        <dbReference type="Pfam" id="PF12320"/>
    </source>
</evidence>
<comment type="subunit">
    <text evidence="2 7">Heterodimer of SbcC and SbcD.</text>
</comment>
<keyword evidence="7" id="KW-0235">DNA replication</keyword>
<keyword evidence="4 7" id="KW-0540">Nuclease</keyword>
<dbReference type="InterPro" id="IPR004843">
    <property type="entry name" value="Calcineurin-like_PHP"/>
</dbReference>
<comment type="caution">
    <text evidence="10">The sequence shown here is derived from an EMBL/GenBank/DDBJ whole genome shotgun (WGS) entry which is preliminary data.</text>
</comment>
<evidence type="ECO:0000256" key="6">
    <source>
        <dbReference type="ARBA" id="ARBA00022839"/>
    </source>
</evidence>
<dbReference type="NCBIfam" id="TIGR00619">
    <property type="entry name" value="sbcd"/>
    <property type="match status" value="1"/>
</dbReference>
<dbReference type="GO" id="GO:0008408">
    <property type="term" value="F:3'-5' exonuclease activity"/>
    <property type="evidence" value="ECO:0007669"/>
    <property type="project" value="InterPro"/>
</dbReference>
<evidence type="ECO:0000256" key="3">
    <source>
        <dbReference type="ARBA" id="ARBA00013365"/>
    </source>
</evidence>
<evidence type="ECO:0000313" key="11">
    <source>
        <dbReference type="Proteomes" id="UP000557307"/>
    </source>
</evidence>
<proteinExistence type="inferred from homology"/>
<evidence type="ECO:0000256" key="5">
    <source>
        <dbReference type="ARBA" id="ARBA00022801"/>
    </source>
</evidence>
<dbReference type="InterPro" id="IPR029052">
    <property type="entry name" value="Metallo-depent_PP-like"/>
</dbReference>
<protein>
    <recommendedName>
        <fullName evidence="3 7">Nuclease SbcCD subunit D</fullName>
    </recommendedName>
</protein>
<dbReference type="CDD" id="cd00840">
    <property type="entry name" value="MPP_Mre11_N"/>
    <property type="match status" value="1"/>
</dbReference>
<gene>
    <name evidence="7" type="primary">sbcD</name>
    <name evidence="10" type="ORF">HNQ92_003204</name>
</gene>
<dbReference type="GO" id="GO:0006260">
    <property type="term" value="P:DNA replication"/>
    <property type="evidence" value="ECO:0007669"/>
    <property type="project" value="UniProtKB-KW"/>
</dbReference>
<evidence type="ECO:0000256" key="1">
    <source>
        <dbReference type="ARBA" id="ARBA00010555"/>
    </source>
</evidence>
<dbReference type="GO" id="GO:0006310">
    <property type="term" value="P:DNA recombination"/>
    <property type="evidence" value="ECO:0007669"/>
    <property type="project" value="UniProtKB-KW"/>
</dbReference>
<evidence type="ECO:0000259" key="8">
    <source>
        <dbReference type="Pfam" id="PF00149"/>
    </source>
</evidence>
<keyword evidence="11" id="KW-1185">Reference proteome</keyword>
<name>A0A840TLG9_9BACT</name>
<keyword evidence="7" id="KW-0233">DNA recombination</keyword>
<dbReference type="Pfam" id="PF12320">
    <property type="entry name" value="SbcD_C"/>
    <property type="match status" value="1"/>
</dbReference>
<dbReference type="Proteomes" id="UP000557307">
    <property type="component" value="Unassembled WGS sequence"/>
</dbReference>
<dbReference type="InterPro" id="IPR026843">
    <property type="entry name" value="SbcD_C"/>
</dbReference>
<feature type="domain" description="Nuclease SbcCD subunit D C-terminal" evidence="9">
    <location>
        <begin position="274"/>
        <end position="375"/>
    </location>
</feature>
<sequence>MKILHTADWHIGKQLHKYPLEEDHRLFLDWLGDLIEERRIDLLLVAGDVFDTAFPSSAALTLYYRFLQRLIGCRCRVVITGGNHDSPGVLNAPREILRHMDVRIVGCATDDCADSLLIFDDLNLAIAAVPYLRDVDLRRSVSGQSYDDRSEAIRQGIRQHYQRHLDLHQAQYRGLTLFGMGHLYVQGATVSDSEREIHAVGGLAAFSCDHFPEGFDYLALGHIHKPQKLSERVRYSGSPLPLSFSERHDPKYLLELTLESDKPVQVEVLPTPRLRELRTFTGSLDEVWESLQAFQAQGTLEALLELNVVEPTFDPQKSVRFDLLLREFEKADFRIIKPRLTFENRLKEADELFSVGTDIEDLTPREVFLRRLAAEQLDEPTQALLLEAFEELLTEVDEAHSFPPQT</sequence>
<evidence type="ECO:0000256" key="2">
    <source>
        <dbReference type="ARBA" id="ARBA00011322"/>
    </source>
</evidence>
<organism evidence="10 11">
    <name type="scientific">Rhabdobacter roseus</name>
    <dbReference type="NCBI Taxonomy" id="1655419"/>
    <lineage>
        <taxon>Bacteria</taxon>
        <taxon>Pseudomonadati</taxon>
        <taxon>Bacteroidota</taxon>
        <taxon>Cytophagia</taxon>
        <taxon>Cytophagales</taxon>
        <taxon>Cytophagaceae</taxon>
        <taxon>Rhabdobacter</taxon>
    </lineage>
</organism>
<dbReference type="RefSeq" id="WP_184174992.1">
    <property type="nucleotide sequence ID" value="NZ_JACHGF010000004.1"/>
</dbReference>
<dbReference type="PANTHER" id="PTHR30337:SF0">
    <property type="entry name" value="NUCLEASE SBCCD SUBUNIT D"/>
    <property type="match status" value="1"/>
</dbReference>
<dbReference type="PANTHER" id="PTHR30337">
    <property type="entry name" value="COMPONENT OF ATP-DEPENDENT DSDNA EXONUCLEASE"/>
    <property type="match status" value="1"/>
</dbReference>
<dbReference type="AlphaFoldDB" id="A0A840TLG9"/>
<evidence type="ECO:0000313" key="10">
    <source>
        <dbReference type="EMBL" id="MBB5285056.1"/>
    </source>
</evidence>
<dbReference type="SUPFAM" id="SSF56300">
    <property type="entry name" value="Metallo-dependent phosphatases"/>
    <property type="match status" value="1"/>
</dbReference>
<keyword evidence="5 7" id="KW-0378">Hydrolase</keyword>
<keyword evidence="6 7" id="KW-0269">Exonuclease</keyword>
<comment type="function">
    <text evidence="7">SbcCD cleaves DNA hairpin structures. These structures can inhibit DNA replication and are intermediates in certain DNA recombination reactions. The complex acts as a 3'-&gt;5' double strand exonuclease that can open hairpins. It also has a 5' single-strand endonuclease activity.</text>
</comment>
<accession>A0A840TLG9</accession>
<comment type="similarity">
    <text evidence="1 7">Belongs to the SbcD family.</text>
</comment>
<dbReference type="EMBL" id="JACHGF010000004">
    <property type="protein sequence ID" value="MBB5285056.1"/>
    <property type="molecule type" value="Genomic_DNA"/>
</dbReference>
<dbReference type="Gene3D" id="3.60.21.10">
    <property type="match status" value="1"/>
</dbReference>
<dbReference type="GO" id="GO:0004519">
    <property type="term" value="F:endonuclease activity"/>
    <property type="evidence" value="ECO:0007669"/>
    <property type="project" value="UniProtKB-KW"/>
</dbReference>
<feature type="domain" description="Calcineurin-like phosphoesterase" evidence="8">
    <location>
        <begin position="1"/>
        <end position="226"/>
    </location>
</feature>
<dbReference type="InterPro" id="IPR004593">
    <property type="entry name" value="SbcD"/>
</dbReference>
<evidence type="ECO:0000256" key="7">
    <source>
        <dbReference type="RuleBase" id="RU363069"/>
    </source>
</evidence>
<dbReference type="InterPro" id="IPR050535">
    <property type="entry name" value="DNA_Repair-Maintenance_Comp"/>
</dbReference>
<dbReference type="InterPro" id="IPR041796">
    <property type="entry name" value="Mre11_N"/>
</dbReference>